<dbReference type="RefSeq" id="WP_013901872.1">
    <property type="nucleotide sequence ID" value="NC_015677.1"/>
</dbReference>
<keyword evidence="8" id="KW-0843">Virulence</keyword>
<dbReference type="InterPro" id="IPR035965">
    <property type="entry name" value="PAS-like_dom_sf"/>
</dbReference>
<dbReference type="SUPFAM" id="SSF55781">
    <property type="entry name" value="GAF domain-like"/>
    <property type="match status" value="1"/>
</dbReference>
<dbReference type="Proteomes" id="UP000008385">
    <property type="component" value="Chromosome"/>
</dbReference>
<dbReference type="STRING" id="365046.Rta_25440"/>
<evidence type="ECO:0000256" key="1">
    <source>
        <dbReference type="ARBA" id="ARBA00000085"/>
    </source>
</evidence>
<dbReference type="InterPro" id="IPR013655">
    <property type="entry name" value="PAS_fold_3"/>
</dbReference>
<dbReference type="PRINTS" id="PR00344">
    <property type="entry name" value="BCTRLSENSOR"/>
</dbReference>
<evidence type="ECO:0000259" key="13">
    <source>
        <dbReference type="PROSITE" id="PS50110"/>
    </source>
</evidence>
<dbReference type="EC" id="2.7.13.3" evidence="2"/>
<keyword evidence="15" id="KW-1185">Reference proteome</keyword>
<keyword evidence="4" id="KW-0808">Transferase</keyword>
<evidence type="ECO:0000313" key="15">
    <source>
        <dbReference type="Proteomes" id="UP000008385"/>
    </source>
</evidence>
<dbReference type="Gene3D" id="3.30.450.40">
    <property type="match status" value="1"/>
</dbReference>
<dbReference type="GO" id="GO:0000155">
    <property type="term" value="F:phosphorelay sensor kinase activity"/>
    <property type="evidence" value="ECO:0007669"/>
    <property type="project" value="InterPro"/>
</dbReference>
<protein>
    <recommendedName>
        <fullName evidence="10">Virulence sensor protein BvgS</fullName>
        <ecNumber evidence="2">2.7.13.3</ecNumber>
    </recommendedName>
</protein>
<dbReference type="PROSITE" id="PS50110">
    <property type="entry name" value="RESPONSE_REGULATORY"/>
    <property type="match status" value="1"/>
</dbReference>
<dbReference type="CDD" id="cd16922">
    <property type="entry name" value="HATPase_EvgS-ArcB-TorS-like"/>
    <property type="match status" value="1"/>
</dbReference>
<keyword evidence="7" id="KW-0902">Two-component regulatory system</keyword>
<dbReference type="InterPro" id="IPR011006">
    <property type="entry name" value="CheY-like_superfamily"/>
</dbReference>
<name>F5Y2U4_RAMTT</name>
<dbReference type="SUPFAM" id="SSF52172">
    <property type="entry name" value="CheY-like"/>
    <property type="match status" value="1"/>
</dbReference>
<dbReference type="PROSITE" id="PS50109">
    <property type="entry name" value="HIS_KIN"/>
    <property type="match status" value="1"/>
</dbReference>
<dbReference type="SMART" id="SM00388">
    <property type="entry name" value="HisKA"/>
    <property type="match status" value="1"/>
</dbReference>
<dbReference type="KEGG" id="rta:Rta_25440"/>
<dbReference type="Pfam" id="PF08447">
    <property type="entry name" value="PAS_3"/>
    <property type="match status" value="1"/>
</dbReference>
<comment type="function">
    <text evidence="9">Member of the two-component regulatory system BvgS/BvgA. Phosphorylates BvgA via a four-step phosphorelay in response to environmental signals.</text>
</comment>
<dbReference type="Gene3D" id="3.30.450.20">
    <property type="entry name" value="PAS domain"/>
    <property type="match status" value="1"/>
</dbReference>
<dbReference type="PANTHER" id="PTHR43547:SF2">
    <property type="entry name" value="HYBRID SIGNAL TRANSDUCTION HISTIDINE KINASE C"/>
    <property type="match status" value="1"/>
</dbReference>
<dbReference type="InterPro" id="IPR001789">
    <property type="entry name" value="Sig_transdc_resp-reg_receiver"/>
</dbReference>
<evidence type="ECO:0000256" key="3">
    <source>
        <dbReference type="ARBA" id="ARBA00022553"/>
    </source>
</evidence>
<dbReference type="Gene3D" id="3.30.565.10">
    <property type="entry name" value="Histidine kinase-like ATPase, C-terminal domain"/>
    <property type="match status" value="1"/>
</dbReference>
<evidence type="ECO:0000256" key="7">
    <source>
        <dbReference type="ARBA" id="ARBA00023012"/>
    </source>
</evidence>
<keyword evidence="6 14" id="KW-0418">Kinase</keyword>
<dbReference type="CDD" id="cd17580">
    <property type="entry name" value="REC_2_DhkD-like"/>
    <property type="match status" value="1"/>
</dbReference>
<dbReference type="InterPro" id="IPR003661">
    <property type="entry name" value="HisK_dim/P_dom"/>
</dbReference>
<dbReference type="PANTHER" id="PTHR43547">
    <property type="entry name" value="TWO-COMPONENT HISTIDINE KINASE"/>
    <property type="match status" value="1"/>
</dbReference>
<reference evidence="15" key="1">
    <citation type="submission" date="2006-01" db="EMBL/GenBank/DDBJ databases">
        <title>Genome of the cyst-dividing bacterium Ramlibacter tataouinensis.</title>
        <authorList>
            <person name="Barakat M."/>
            <person name="Ortet P."/>
            <person name="De Luca G."/>
            <person name="Jourlin-Castelli C."/>
            <person name="Ansaldi M."/>
            <person name="Py B."/>
            <person name="Fichant G."/>
            <person name="Coutinho P."/>
            <person name="Voulhoux R."/>
            <person name="Bastien O."/>
            <person name="Roy S."/>
            <person name="Marechal E."/>
            <person name="Henrissat B."/>
            <person name="Quentin Y."/>
            <person name="Noirot P."/>
            <person name="Filloux A."/>
            <person name="Mejean V."/>
            <person name="DuBow M."/>
            <person name="Barras F."/>
            <person name="Heulin T."/>
        </authorList>
    </citation>
    <scope>NUCLEOTIDE SEQUENCE [LARGE SCALE GENOMIC DNA]</scope>
    <source>
        <strain evidence="15">ATCC BAA-407 / DSM 14655 / LMG 21543 / TTB310</strain>
    </source>
</reference>
<dbReference type="FunFam" id="3.30.565.10:FF:000010">
    <property type="entry name" value="Sensor histidine kinase RcsC"/>
    <property type="match status" value="1"/>
</dbReference>
<dbReference type="Gene3D" id="3.40.50.2300">
    <property type="match status" value="1"/>
</dbReference>
<proteinExistence type="predicted"/>
<organism evidence="14 15">
    <name type="scientific">Ramlibacter tataouinensis (strain ATCC BAA-407 / DSM 14655 / LMG 21543 / TTB310)</name>
    <dbReference type="NCBI Taxonomy" id="365046"/>
    <lineage>
        <taxon>Bacteria</taxon>
        <taxon>Pseudomonadati</taxon>
        <taxon>Pseudomonadota</taxon>
        <taxon>Betaproteobacteria</taxon>
        <taxon>Burkholderiales</taxon>
        <taxon>Comamonadaceae</taxon>
        <taxon>Ramlibacter</taxon>
    </lineage>
</organism>
<evidence type="ECO:0000256" key="5">
    <source>
        <dbReference type="ARBA" id="ARBA00022729"/>
    </source>
</evidence>
<dbReference type="Pfam" id="PF00072">
    <property type="entry name" value="Response_reg"/>
    <property type="match status" value="1"/>
</dbReference>
<dbReference type="CDD" id="cd00082">
    <property type="entry name" value="HisKA"/>
    <property type="match status" value="1"/>
</dbReference>
<dbReference type="SMART" id="SM00448">
    <property type="entry name" value="REC"/>
    <property type="match status" value="1"/>
</dbReference>
<dbReference type="SMART" id="SM00065">
    <property type="entry name" value="GAF"/>
    <property type="match status" value="1"/>
</dbReference>
<dbReference type="InterPro" id="IPR004358">
    <property type="entry name" value="Sig_transdc_His_kin-like_C"/>
</dbReference>
<feature type="domain" description="Response regulatory" evidence="13">
    <location>
        <begin position="585"/>
        <end position="703"/>
    </location>
</feature>
<evidence type="ECO:0000256" key="2">
    <source>
        <dbReference type="ARBA" id="ARBA00012438"/>
    </source>
</evidence>
<dbReference type="SMART" id="SM00387">
    <property type="entry name" value="HATPase_c"/>
    <property type="match status" value="1"/>
</dbReference>
<dbReference type="HOGENOM" id="CLU_000445_114_15_4"/>
<evidence type="ECO:0000256" key="6">
    <source>
        <dbReference type="ARBA" id="ARBA00022777"/>
    </source>
</evidence>
<accession>F5Y2U4</accession>
<reference evidence="14 15" key="2">
    <citation type="journal article" date="2011" name="PLoS ONE">
        <title>The Cyst-Dividing Bacterium Ramlibacter tataouinensis TTB310 Genome Reveals a Well-Stocked Toolbox for Adaptation to a Desert Environment.</title>
        <authorList>
            <person name="De Luca G."/>
            <person name="Barakat M."/>
            <person name="Ortet P."/>
            <person name="Fochesato S."/>
            <person name="Jourlin-Castelli C."/>
            <person name="Ansaldi M."/>
            <person name="Py B."/>
            <person name="Fichant G."/>
            <person name="Coutinho P.M."/>
            <person name="Voulhoux R."/>
            <person name="Bastien O."/>
            <person name="Marechal E."/>
            <person name="Henrissat B."/>
            <person name="Quentin Y."/>
            <person name="Noirot P."/>
            <person name="Filloux A."/>
            <person name="Mejean V."/>
            <person name="Dubow M.S."/>
            <person name="Barras F."/>
            <person name="Barbe V."/>
            <person name="Weissenbach J."/>
            <person name="Mihalcescu I."/>
            <person name="Vermeglio A."/>
            <person name="Achouak W."/>
            <person name="Heulin T."/>
        </authorList>
    </citation>
    <scope>NUCLEOTIDE SEQUENCE [LARGE SCALE GENOMIC DNA]</scope>
    <source>
        <strain evidence="15">ATCC BAA-407 / DSM 14655 / LMG 21543 / TTB310</strain>
    </source>
</reference>
<dbReference type="InterPro" id="IPR029016">
    <property type="entry name" value="GAF-like_dom_sf"/>
</dbReference>
<dbReference type="InterPro" id="IPR000014">
    <property type="entry name" value="PAS"/>
</dbReference>
<dbReference type="eggNOG" id="COG2205">
    <property type="taxonomic scope" value="Bacteria"/>
</dbReference>
<sequence>MMPPAPDAADLAASERRLRFLDQLAEATWPLHDAAEIMRTTARLLGEHLGASRCAYAPVSDDGEHFDLVGDYTRGVRSILGRYALSDFGRPFVALMRRGEPYVNDDVDNDPRTAGTDLTAYRVTQIRAVISVPLLRDGRFVAGMAVHQDVPRRWRPDEVALVQRVVARCWESLERLRAEGELREAHQRLSLALEAGELGDWSWDARTDELVMGERAADILGLPHGAPIPWAALDQRLHEDDRERARQAMEACAAQGRPCSITCRVQVGDQWRWISVQGKPTQTADSAFRGMTGVVQDVSRRQREAEEKLLLLDSERAARGEAERANAVKNDFLATLSHELRTPLGAILGWTQILRHKLPPHAPELLKGVDVIEHNARAQTRLIDELLDMSRIASGKLRLDLQPVAPVAFVEAAVDTVRPQAAAAGVWLDVQLDGTVGPVAGDPARLQQVVWNLLGNAVKFTPAGGTVRVRLAQHAGWVEIAVSDTGVGIRPEFLPHLFDRFRQADASTTRRFGGLGLGLSIVRHLVELHGGEVQADSAGEGAGACFTVRLPARSPAPAWAVRESSEAAVPPARRAGEGISLAGVRVLLVDDEPDTLDLMRRVLEECSAQVSTAGGALAALQMLAQQPFDVLVSDIGMPGVDGYELLRRLRERPARAGGQVPAVALTAFVRPTDRLRVLQSGFAVHVAKPADPFEVVSAVARLARLSLSGAAGG</sequence>
<evidence type="ECO:0000256" key="10">
    <source>
        <dbReference type="ARBA" id="ARBA00070152"/>
    </source>
</evidence>
<dbReference type="Pfam" id="PF02518">
    <property type="entry name" value="HATPase_c"/>
    <property type="match status" value="1"/>
</dbReference>
<dbReference type="InterPro" id="IPR036890">
    <property type="entry name" value="HATPase_C_sf"/>
</dbReference>
<comment type="catalytic activity">
    <reaction evidence="1">
        <text>ATP + protein L-histidine = ADP + protein N-phospho-L-histidine.</text>
        <dbReference type="EC" id="2.7.13.3"/>
    </reaction>
</comment>
<gene>
    <name evidence="14" type="ordered locus">Rta_25440</name>
</gene>
<dbReference type="NCBIfam" id="TIGR00229">
    <property type="entry name" value="sensory_box"/>
    <property type="match status" value="1"/>
</dbReference>
<feature type="domain" description="Histidine kinase" evidence="12">
    <location>
        <begin position="335"/>
        <end position="554"/>
    </location>
</feature>
<dbReference type="SUPFAM" id="SSF55785">
    <property type="entry name" value="PYP-like sensor domain (PAS domain)"/>
    <property type="match status" value="1"/>
</dbReference>
<keyword evidence="3 11" id="KW-0597">Phosphoprotein</keyword>
<dbReference type="InterPro" id="IPR036097">
    <property type="entry name" value="HisK_dim/P_sf"/>
</dbReference>
<evidence type="ECO:0000259" key="12">
    <source>
        <dbReference type="PROSITE" id="PS50109"/>
    </source>
</evidence>
<dbReference type="Pfam" id="PF01590">
    <property type="entry name" value="GAF"/>
    <property type="match status" value="1"/>
</dbReference>
<dbReference type="CDD" id="cd00130">
    <property type="entry name" value="PAS"/>
    <property type="match status" value="1"/>
</dbReference>
<feature type="modified residue" description="4-aspartylphosphate" evidence="11">
    <location>
        <position position="634"/>
    </location>
</feature>
<dbReference type="EMBL" id="CP000245">
    <property type="protein sequence ID" value="AEG93640.1"/>
    <property type="molecule type" value="Genomic_DNA"/>
</dbReference>
<evidence type="ECO:0000313" key="14">
    <source>
        <dbReference type="EMBL" id="AEG93640.1"/>
    </source>
</evidence>
<dbReference type="InterPro" id="IPR003594">
    <property type="entry name" value="HATPase_dom"/>
</dbReference>
<dbReference type="eggNOG" id="COG0784">
    <property type="taxonomic scope" value="Bacteria"/>
</dbReference>
<dbReference type="Pfam" id="PF00512">
    <property type="entry name" value="HisKA"/>
    <property type="match status" value="1"/>
</dbReference>
<dbReference type="OrthoDB" id="8552871at2"/>
<dbReference type="SUPFAM" id="SSF47384">
    <property type="entry name" value="Homodimeric domain of signal transducing histidine kinase"/>
    <property type="match status" value="1"/>
</dbReference>
<evidence type="ECO:0000256" key="11">
    <source>
        <dbReference type="PROSITE-ProRule" id="PRU00169"/>
    </source>
</evidence>
<dbReference type="PATRIC" id="fig|365046.3.peg.2600"/>
<evidence type="ECO:0000256" key="4">
    <source>
        <dbReference type="ARBA" id="ARBA00022679"/>
    </source>
</evidence>
<dbReference type="AlphaFoldDB" id="F5Y2U4"/>
<keyword evidence="5" id="KW-0732">Signal</keyword>
<dbReference type="eggNOG" id="COG2203">
    <property type="taxonomic scope" value="Bacteria"/>
</dbReference>
<dbReference type="InterPro" id="IPR003018">
    <property type="entry name" value="GAF"/>
</dbReference>
<dbReference type="Gene3D" id="1.10.287.130">
    <property type="match status" value="1"/>
</dbReference>
<dbReference type="SUPFAM" id="SSF55874">
    <property type="entry name" value="ATPase domain of HSP90 chaperone/DNA topoisomerase II/histidine kinase"/>
    <property type="match status" value="1"/>
</dbReference>
<evidence type="ECO:0000256" key="9">
    <source>
        <dbReference type="ARBA" id="ARBA00058004"/>
    </source>
</evidence>
<evidence type="ECO:0000256" key="8">
    <source>
        <dbReference type="ARBA" id="ARBA00023026"/>
    </source>
</evidence>
<dbReference type="InterPro" id="IPR005467">
    <property type="entry name" value="His_kinase_dom"/>
</dbReference>